<proteinExistence type="predicted"/>
<name>A0ABU6QIL3_9FABA</name>
<keyword evidence="3" id="KW-1185">Reference proteome</keyword>
<evidence type="ECO:0000256" key="1">
    <source>
        <dbReference type="SAM" id="MobiDB-lite"/>
    </source>
</evidence>
<dbReference type="Proteomes" id="UP001341840">
    <property type="component" value="Unassembled WGS sequence"/>
</dbReference>
<sequence length="117" mass="13425">MQQSEESSWTKEVLQTSSSDDALMHSDSLKKTWKVIPTSWSVSLEKRVTPDGFVTLWTTIGDPLNRRNVKVRWLVVNHNSAYSAIMGRPTLNREQIPKLEKPETFDKCLLVDLEPPE</sequence>
<comment type="caution">
    <text evidence="2">The sequence shown here is derived from an EMBL/GenBank/DDBJ whole genome shotgun (WGS) entry which is preliminary data.</text>
</comment>
<feature type="region of interest" description="Disordered" evidence="1">
    <location>
        <begin position="1"/>
        <end position="21"/>
    </location>
</feature>
<gene>
    <name evidence="2" type="ORF">PIB30_051607</name>
</gene>
<accession>A0ABU6QIL3</accession>
<evidence type="ECO:0000313" key="2">
    <source>
        <dbReference type="EMBL" id="MED6111357.1"/>
    </source>
</evidence>
<protein>
    <submittedName>
        <fullName evidence="2">Uncharacterized protein</fullName>
    </submittedName>
</protein>
<organism evidence="2 3">
    <name type="scientific">Stylosanthes scabra</name>
    <dbReference type="NCBI Taxonomy" id="79078"/>
    <lineage>
        <taxon>Eukaryota</taxon>
        <taxon>Viridiplantae</taxon>
        <taxon>Streptophyta</taxon>
        <taxon>Embryophyta</taxon>
        <taxon>Tracheophyta</taxon>
        <taxon>Spermatophyta</taxon>
        <taxon>Magnoliopsida</taxon>
        <taxon>eudicotyledons</taxon>
        <taxon>Gunneridae</taxon>
        <taxon>Pentapetalae</taxon>
        <taxon>rosids</taxon>
        <taxon>fabids</taxon>
        <taxon>Fabales</taxon>
        <taxon>Fabaceae</taxon>
        <taxon>Papilionoideae</taxon>
        <taxon>50 kb inversion clade</taxon>
        <taxon>dalbergioids sensu lato</taxon>
        <taxon>Dalbergieae</taxon>
        <taxon>Pterocarpus clade</taxon>
        <taxon>Stylosanthes</taxon>
    </lineage>
</organism>
<reference evidence="2 3" key="1">
    <citation type="journal article" date="2023" name="Plants (Basel)">
        <title>Bridging the Gap: Combining Genomics and Transcriptomics Approaches to Understand Stylosanthes scabra, an Orphan Legume from the Brazilian Caatinga.</title>
        <authorList>
            <person name="Ferreira-Neto J.R.C."/>
            <person name="da Silva M.D."/>
            <person name="Binneck E."/>
            <person name="de Melo N.F."/>
            <person name="da Silva R.H."/>
            <person name="de Melo A.L.T.M."/>
            <person name="Pandolfi V."/>
            <person name="Bustamante F.O."/>
            <person name="Brasileiro-Vidal A.C."/>
            <person name="Benko-Iseppon A.M."/>
        </authorList>
    </citation>
    <scope>NUCLEOTIDE SEQUENCE [LARGE SCALE GENOMIC DNA]</scope>
    <source>
        <tissue evidence="2">Leaves</tissue>
    </source>
</reference>
<evidence type="ECO:0000313" key="3">
    <source>
        <dbReference type="Proteomes" id="UP001341840"/>
    </source>
</evidence>
<dbReference type="EMBL" id="JASCZI010000367">
    <property type="protein sequence ID" value="MED6111357.1"/>
    <property type="molecule type" value="Genomic_DNA"/>
</dbReference>